<dbReference type="Proteomes" id="UP000014115">
    <property type="component" value="Unassembled WGS sequence"/>
</dbReference>
<evidence type="ECO:0000256" key="2">
    <source>
        <dbReference type="ARBA" id="ARBA00022475"/>
    </source>
</evidence>
<keyword evidence="14" id="KW-1185">Reference proteome</keyword>
<dbReference type="Gene3D" id="3.30.450.20">
    <property type="entry name" value="PAS domain"/>
    <property type="match status" value="2"/>
</dbReference>
<evidence type="ECO:0000256" key="6">
    <source>
        <dbReference type="ARBA" id="ARBA00023136"/>
    </source>
</evidence>
<comment type="subcellular location">
    <subcellularLocation>
        <location evidence="1">Cell membrane</location>
        <topology evidence="1">Multi-pass membrane protein</topology>
    </subcellularLocation>
</comment>
<organism evidence="13 14">
    <name type="scientific">Idiomarina xiamenensis 10-D-4</name>
    <dbReference type="NCBI Taxonomy" id="740709"/>
    <lineage>
        <taxon>Bacteria</taxon>
        <taxon>Pseudomonadati</taxon>
        <taxon>Pseudomonadota</taxon>
        <taxon>Gammaproteobacteria</taxon>
        <taxon>Alteromonadales</taxon>
        <taxon>Idiomarinaceae</taxon>
        <taxon>Idiomarina</taxon>
    </lineage>
</organism>
<dbReference type="GO" id="GO:0004888">
    <property type="term" value="F:transmembrane signaling receptor activity"/>
    <property type="evidence" value="ECO:0007669"/>
    <property type="project" value="InterPro"/>
</dbReference>
<dbReference type="CDD" id="cd06225">
    <property type="entry name" value="HAMP"/>
    <property type="match status" value="1"/>
</dbReference>
<dbReference type="EMBL" id="AMRG01000001">
    <property type="protein sequence ID" value="EKE87536.1"/>
    <property type="molecule type" value="Genomic_DNA"/>
</dbReference>
<proteinExistence type="inferred from homology"/>
<dbReference type="Gene3D" id="1.10.287.950">
    <property type="entry name" value="Methyl-accepting chemotaxis protein"/>
    <property type="match status" value="1"/>
</dbReference>
<comment type="similarity">
    <text evidence="8">Belongs to the methyl-accepting chemotaxis (MCP) protein family.</text>
</comment>
<feature type="domain" description="Methyl-accepting transducer" evidence="11">
    <location>
        <begin position="411"/>
        <end position="647"/>
    </location>
</feature>
<dbReference type="AlphaFoldDB" id="K2JVV4"/>
<name>K2JVV4_9GAMM</name>
<dbReference type="InterPro" id="IPR004090">
    <property type="entry name" value="Chemotax_Me-accpt_rcpt"/>
</dbReference>
<evidence type="ECO:0000259" key="11">
    <source>
        <dbReference type="PROSITE" id="PS50111"/>
    </source>
</evidence>
<evidence type="ECO:0000256" key="9">
    <source>
        <dbReference type="PROSITE-ProRule" id="PRU00284"/>
    </source>
</evidence>
<evidence type="ECO:0000256" key="7">
    <source>
        <dbReference type="ARBA" id="ARBA00023224"/>
    </source>
</evidence>
<dbReference type="STRING" id="740709.A10D4_00540"/>
<feature type="transmembrane region" description="Helical" evidence="10">
    <location>
        <begin position="12"/>
        <end position="31"/>
    </location>
</feature>
<keyword evidence="4 10" id="KW-0812">Transmembrane</keyword>
<dbReference type="InterPro" id="IPR004089">
    <property type="entry name" value="MCPsignal_dom"/>
</dbReference>
<dbReference type="SMART" id="SM00304">
    <property type="entry name" value="HAMP"/>
    <property type="match status" value="1"/>
</dbReference>
<evidence type="ECO:0000256" key="8">
    <source>
        <dbReference type="ARBA" id="ARBA00029447"/>
    </source>
</evidence>
<evidence type="ECO:0000313" key="13">
    <source>
        <dbReference type="EMBL" id="EKE87536.1"/>
    </source>
</evidence>
<dbReference type="PANTHER" id="PTHR32089">
    <property type="entry name" value="METHYL-ACCEPTING CHEMOTAXIS PROTEIN MCPB"/>
    <property type="match status" value="1"/>
</dbReference>
<sequence>MMRLTGSLQRKLIISISGVLVVLLALAGYLVTQQLSTLTREKTEAQVYESIRLKAETIKGFFAERARIPLTLFQQPRIRRWLVDYQQRGKNLDDDVGYQDMIATFQAVSSADPTLKSVFVGSANTYEYFYEQGRVGVDSSGPHAGDPKHGYFTNQRPWWQEAIDAGQLYLTSPQVDATDGTVSTVLQMPIYDDEQRLLGVGGVDILISTIADLIDGIDYQGQGQAFLVNEQQQLVYFPSDRVELALNSPLRSLDQVFNQAVKDQQTQGFAELAKQIKTSDTGHGWPLTLRGKDYRVFYVPVASSTPDIQWTLGILVPAALIEGPIAQARWYSLLTIVLIIAVLTLTSYWISRNIFRPVKAIAEAMQDVAQGEGDLTRRLQVNSNDEVGAMARAFNRFADKIQALVQQAYSSSVAVNEAAERVSETVSTLNREVNYEQQQIRDISDAVSAMHGSAAAINEYGAQTTQAISEATEAMQVVSDNSTQTQGLIENVSSDISQITEAVNQLNKDVAEIGSVLEVINSIAEQTNLLALNAAIEAARAGEQGRGFAVVADEVRELATRTQRSTDNIRSTVEQLRHSAGQVKSSMQRTDELSDKGVQQVQQVLAAITDINQAVAQVKDVNEQIASATAQQQQQANTVRDKLDGVHQLTEQAVQHASTMQQDFEQLNSVSTELKITVKRFKV</sequence>
<keyword evidence="7 9" id="KW-0807">Transducer</keyword>
<evidence type="ECO:0000259" key="12">
    <source>
        <dbReference type="PROSITE" id="PS50885"/>
    </source>
</evidence>
<dbReference type="Gene3D" id="6.10.340.10">
    <property type="match status" value="1"/>
</dbReference>
<dbReference type="SMART" id="SM00283">
    <property type="entry name" value="MA"/>
    <property type="match status" value="1"/>
</dbReference>
<dbReference type="SUPFAM" id="SSF103190">
    <property type="entry name" value="Sensory domain-like"/>
    <property type="match status" value="1"/>
</dbReference>
<reference evidence="13 14" key="1">
    <citation type="journal article" date="2012" name="J. Bacteriol.">
        <title>Genome Sequence of Idiomarina xiamenensis Type Strain 10-D-4.</title>
        <authorList>
            <person name="Lai Q."/>
            <person name="Wang L."/>
            <person name="Wang W."/>
            <person name="Shao Z."/>
        </authorList>
    </citation>
    <scope>NUCLEOTIDE SEQUENCE [LARGE SCALE GENOMIC DNA]</scope>
    <source>
        <strain evidence="13 14">10-D-4</strain>
    </source>
</reference>
<dbReference type="GO" id="GO:0007165">
    <property type="term" value="P:signal transduction"/>
    <property type="evidence" value="ECO:0007669"/>
    <property type="project" value="UniProtKB-KW"/>
</dbReference>
<keyword evidence="3" id="KW-0145">Chemotaxis</keyword>
<dbReference type="PANTHER" id="PTHR32089:SF119">
    <property type="entry name" value="METHYL-ACCEPTING CHEMOTAXIS PROTEIN CTPL"/>
    <property type="match status" value="1"/>
</dbReference>
<keyword evidence="2" id="KW-1003">Cell membrane</keyword>
<dbReference type="InterPro" id="IPR029151">
    <property type="entry name" value="Sensor-like_sf"/>
</dbReference>
<dbReference type="Pfam" id="PF00015">
    <property type="entry name" value="MCPsignal"/>
    <property type="match status" value="1"/>
</dbReference>
<feature type="domain" description="HAMP" evidence="12">
    <location>
        <begin position="352"/>
        <end position="406"/>
    </location>
</feature>
<dbReference type="PATRIC" id="fig|740709.3.peg.107"/>
<dbReference type="InterPro" id="IPR033479">
    <property type="entry name" value="dCache_1"/>
</dbReference>
<keyword evidence="5 10" id="KW-1133">Transmembrane helix</keyword>
<dbReference type="SUPFAM" id="SSF58104">
    <property type="entry name" value="Methyl-accepting chemotaxis protein (MCP) signaling domain"/>
    <property type="match status" value="1"/>
</dbReference>
<keyword evidence="6 10" id="KW-0472">Membrane</keyword>
<dbReference type="GO" id="GO:0005886">
    <property type="term" value="C:plasma membrane"/>
    <property type="evidence" value="ECO:0007669"/>
    <property type="project" value="UniProtKB-SubCell"/>
</dbReference>
<evidence type="ECO:0000256" key="5">
    <source>
        <dbReference type="ARBA" id="ARBA00022989"/>
    </source>
</evidence>
<dbReference type="GO" id="GO:0006935">
    <property type="term" value="P:chemotaxis"/>
    <property type="evidence" value="ECO:0007669"/>
    <property type="project" value="UniProtKB-KW"/>
</dbReference>
<dbReference type="RefSeq" id="WP_008487035.1">
    <property type="nucleotide sequence ID" value="NZ_AMRG01000001.1"/>
</dbReference>
<evidence type="ECO:0000256" key="4">
    <source>
        <dbReference type="ARBA" id="ARBA00022692"/>
    </source>
</evidence>
<evidence type="ECO:0000313" key="14">
    <source>
        <dbReference type="Proteomes" id="UP000014115"/>
    </source>
</evidence>
<comment type="caution">
    <text evidence="13">The sequence shown here is derived from an EMBL/GenBank/DDBJ whole genome shotgun (WGS) entry which is preliminary data.</text>
</comment>
<dbReference type="PROSITE" id="PS50885">
    <property type="entry name" value="HAMP"/>
    <property type="match status" value="1"/>
</dbReference>
<feature type="transmembrane region" description="Helical" evidence="10">
    <location>
        <begin position="330"/>
        <end position="350"/>
    </location>
</feature>
<dbReference type="FunFam" id="1.10.287.950:FF:000001">
    <property type="entry name" value="Methyl-accepting chemotaxis sensory transducer"/>
    <property type="match status" value="1"/>
</dbReference>
<dbReference type="CDD" id="cd18773">
    <property type="entry name" value="PDC1_HK_sensor"/>
    <property type="match status" value="1"/>
</dbReference>
<evidence type="ECO:0000256" key="1">
    <source>
        <dbReference type="ARBA" id="ARBA00004651"/>
    </source>
</evidence>
<accession>K2JVV4</accession>
<dbReference type="eggNOG" id="COG0840">
    <property type="taxonomic scope" value="Bacteria"/>
</dbReference>
<dbReference type="PRINTS" id="PR00260">
    <property type="entry name" value="CHEMTRNSDUCR"/>
</dbReference>
<evidence type="ECO:0000256" key="10">
    <source>
        <dbReference type="SAM" id="Phobius"/>
    </source>
</evidence>
<gene>
    <name evidence="13" type="ORF">A10D4_00540</name>
</gene>
<protein>
    <submittedName>
        <fullName evidence="13">Chemotactic transducer PctC</fullName>
    </submittedName>
</protein>
<dbReference type="OrthoDB" id="5800769at2"/>
<dbReference type="Pfam" id="PF00672">
    <property type="entry name" value="HAMP"/>
    <property type="match status" value="1"/>
</dbReference>
<dbReference type="Pfam" id="PF02743">
    <property type="entry name" value="dCache_1"/>
    <property type="match status" value="1"/>
</dbReference>
<dbReference type="PROSITE" id="PS50111">
    <property type="entry name" value="CHEMOTAXIS_TRANSDUC_2"/>
    <property type="match status" value="1"/>
</dbReference>
<dbReference type="InterPro" id="IPR003660">
    <property type="entry name" value="HAMP_dom"/>
</dbReference>
<evidence type="ECO:0000256" key="3">
    <source>
        <dbReference type="ARBA" id="ARBA00022500"/>
    </source>
</evidence>